<comment type="caution">
    <text evidence="2">The sequence shown here is derived from an EMBL/GenBank/DDBJ whole genome shotgun (WGS) entry which is preliminary data.</text>
</comment>
<keyword evidence="3" id="KW-1185">Reference proteome</keyword>
<accession>A0AAD7DL16</accession>
<evidence type="ECO:0000313" key="3">
    <source>
        <dbReference type="Proteomes" id="UP001221757"/>
    </source>
</evidence>
<dbReference type="EMBL" id="JARKIE010000044">
    <property type="protein sequence ID" value="KAJ7693808.1"/>
    <property type="molecule type" value="Genomic_DNA"/>
</dbReference>
<reference evidence="2" key="1">
    <citation type="submission" date="2023-03" db="EMBL/GenBank/DDBJ databases">
        <title>Massive genome expansion in bonnet fungi (Mycena s.s.) driven by repeated elements and novel gene families across ecological guilds.</title>
        <authorList>
            <consortium name="Lawrence Berkeley National Laboratory"/>
            <person name="Harder C.B."/>
            <person name="Miyauchi S."/>
            <person name="Viragh M."/>
            <person name="Kuo A."/>
            <person name="Thoen E."/>
            <person name="Andreopoulos B."/>
            <person name="Lu D."/>
            <person name="Skrede I."/>
            <person name="Drula E."/>
            <person name="Henrissat B."/>
            <person name="Morin E."/>
            <person name="Kohler A."/>
            <person name="Barry K."/>
            <person name="LaButti K."/>
            <person name="Morin E."/>
            <person name="Salamov A."/>
            <person name="Lipzen A."/>
            <person name="Mereny Z."/>
            <person name="Hegedus B."/>
            <person name="Baldrian P."/>
            <person name="Stursova M."/>
            <person name="Weitz H."/>
            <person name="Taylor A."/>
            <person name="Grigoriev I.V."/>
            <person name="Nagy L.G."/>
            <person name="Martin F."/>
            <person name="Kauserud H."/>
        </authorList>
    </citation>
    <scope>NUCLEOTIDE SEQUENCE</scope>
    <source>
        <strain evidence="2">CBHHK067</strain>
    </source>
</reference>
<evidence type="ECO:0000313" key="2">
    <source>
        <dbReference type="EMBL" id="KAJ7693808.1"/>
    </source>
</evidence>
<feature type="compositionally biased region" description="Acidic residues" evidence="1">
    <location>
        <begin position="303"/>
        <end position="321"/>
    </location>
</feature>
<evidence type="ECO:0000256" key="1">
    <source>
        <dbReference type="SAM" id="MobiDB-lite"/>
    </source>
</evidence>
<protein>
    <submittedName>
        <fullName evidence="2">Uncharacterized protein</fullName>
    </submittedName>
</protein>
<organism evidence="2 3">
    <name type="scientific">Mycena rosella</name>
    <name type="common">Pink bonnet</name>
    <name type="synonym">Agaricus rosellus</name>
    <dbReference type="NCBI Taxonomy" id="1033263"/>
    <lineage>
        <taxon>Eukaryota</taxon>
        <taxon>Fungi</taxon>
        <taxon>Dikarya</taxon>
        <taxon>Basidiomycota</taxon>
        <taxon>Agaricomycotina</taxon>
        <taxon>Agaricomycetes</taxon>
        <taxon>Agaricomycetidae</taxon>
        <taxon>Agaricales</taxon>
        <taxon>Marasmiineae</taxon>
        <taxon>Mycenaceae</taxon>
        <taxon>Mycena</taxon>
    </lineage>
</organism>
<dbReference type="Proteomes" id="UP001221757">
    <property type="component" value="Unassembled WGS sequence"/>
</dbReference>
<proteinExistence type="predicted"/>
<name>A0AAD7DL16_MYCRO</name>
<gene>
    <name evidence="2" type="ORF">B0H17DRAFT_1178756</name>
</gene>
<dbReference type="AlphaFoldDB" id="A0AAD7DL16"/>
<sequence>MPTAQLRTRVDGIIPHSVGERRKTVPEANVPRAPQLREPTPNNIRSFSVPVSSSNQLPIFKGSPSSLDDCLKMLRQPTCSVEYLLRVDVRKTDVGTSAHAPCVNLGVQELSLVVENDEHSVCTKNRCTISRLLPLLTLPALQTFQLDQHHNAVIDFLHRHSSHLLDLRMEYPPASSLPFLALHALTNLRMYPPSRPVPTFTQDFFGRLEADALFLPSLQHIELPCFDSRERADFESMGRALLVRWNRPEVATIHSLRLDIDLARWESLAHFQLLLRPLTGLEAAGVPTRVEIRTRGQRSNDEYAFESESEASSDEPDSEDK</sequence>
<feature type="region of interest" description="Disordered" evidence="1">
    <location>
        <begin position="293"/>
        <end position="321"/>
    </location>
</feature>